<dbReference type="RefSeq" id="WP_076004429.1">
    <property type="nucleotide sequence ID" value="NZ_CP018258.1"/>
</dbReference>
<name>A0A1P8F8K1_9CHLR</name>
<keyword evidence="3" id="KW-1185">Reference proteome</keyword>
<evidence type="ECO:0000256" key="1">
    <source>
        <dbReference type="SAM" id="Phobius"/>
    </source>
</evidence>
<proteinExistence type="predicted"/>
<organism evidence="2 3">
    <name type="scientific">Dehalogenimonas formicexedens</name>
    <dbReference type="NCBI Taxonomy" id="1839801"/>
    <lineage>
        <taxon>Bacteria</taxon>
        <taxon>Bacillati</taxon>
        <taxon>Chloroflexota</taxon>
        <taxon>Dehalococcoidia</taxon>
        <taxon>Dehalococcoidales</taxon>
        <taxon>Dehalococcoidaceae</taxon>
        <taxon>Dehalogenimonas</taxon>
    </lineage>
</organism>
<keyword evidence="1" id="KW-0472">Membrane</keyword>
<dbReference type="AlphaFoldDB" id="A0A1P8F8K1"/>
<dbReference type="STRING" id="1839801.Dform_01479"/>
<keyword evidence="1" id="KW-0812">Transmembrane</keyword>
<evidence type="ECO:0000313" key="2">
    <source>
        <dbReference type="EMBL" id="APV44801.1"/>
    </source>
</evidence>
<dbReference type="PANTHER" id="PTHR31721:SF4">
    <property type="entry name" value="OS06G0710300 PROTEIN"/>
    <property type="match status" value="1"/>
</dbReference>
<dbReference type="PIRSF" id="PIRSF026509">
    <property type="entry name" value="UCP026509"/>
    <property type="match status" value="1"/>
</dbReference>
<dbReference type="PANTHER" id="PTHR31721">
    <property type="entry name" value="OS06G0710300 PROTEIN"/>
    <property type="match status" value="1"/>
</dbReference>
<dbReference type="OrthoDB" id="9794066at2"/>
<reference evidence="3" key="1">
    <citation type="submission" date="2016-11" db="EMBL/GenBank/DDBJ databases">
        <title>Dehalogenimonas formicexedens sp. nov., a chlorinated alkane respiring bacterium isolated from contaminated groundwater.</title>
        <authorList>
            <person name="Key T.A."/>
            <person name="Bowman K.S."/>
            <person name="Lee I."/>
            <person name="Chun J."/>
            <person name="Albuquerque L."/>
            <person name="da Costa M.S."/>
            <person name="Rainey F.A."/>
            <person name="Moe W.M."/>
        </authorList>
    </citation>
    <scope>NUCLEOTIDE SEQUENCE [LARGE SCALE GENOMIC DNA]</scope>
    <source>
        <strain evidence="3">NSZ-14</strain>
    </source>
</reference>
<dbReference type="Pfam" id="PF03350">
    <property type="entry name" value="UPF0114"/>
    <property type="match status" value="1"/>
</dbReference>
<keyword evidence="1" id="KW-1133">Transmembrane helix</keyword>
<sequence length="151" mass="16450">MKSILEKTKFLTLIGVVSTLVASASAFVWGLYKSGEIVISFLTASDADTAASVSLIEIMDIFLIAIVLLIFALGIYELFIGKLNLPEWLIIHNLHDLKVKLSSVVIMVMGIVFLKHLVQWQDPQGTLFFGLGVAVVATVLVAFGYFGSKTD</sequence>
<dbReference type="Proteomes" id="UP000185934">
    <property type="component" value="Chromosome"/>
</dbReference>
<dbReference type="EMBL" id="CP018258">
    <property type="protein sequence ID" value="APV44801.1"/>
    <property type="molecule type" value="Genomic_DNA"/>
</dbReference>
<feature type="transmembrane region" description="Helical" evidence="1">
    <location>
        <begin position="97"/>
        <end position="114"/>
    </location>
</feature>
<accession>A0A1P8F8K1</accession>
<dbReference type="KEGG" id="dfo:Dform_01479"/>
<evidence type="ECO:0000313" key="3">
    <source>
        <dbReference type="Proteomes" id="UP000185934"/>
    </source>
</evidence>
<dbReference type="InterPro" id="IPR005134">
    <property type="entry name" value="UPF0114"/>
</dbReference>
<protein>
    <submittedName>
        <fullName evidence="2">Putative membrane protein YqhA</fullName>
    </submittedName>
</protein>
<feature type="transmembrane region" description="Helical" evidence="1">
    <location>
        <begin position="50"/>
        <end position="76"/>
    </location>
</feature>
<gene>
    <name evidence="2" type="ORF">Dform_01479</name>
</gene>
<feature type="transmembrane region" description="Helical" evidence="1">
    <location>
        <begin position="126"/>
        <end position="146"/>
    </location>
</feature>